<evidence type="ECO:0000259" key="3">
    <source>
        <dbReference type="Pfam" id="PF08375"/>
    </source>
</evidence>
<dbReference type="AlphaFoldDB" id="A0A834ZRD5"/>
<dbReference type="Pfam" id="PF08375">
    <property type="entry name" value="Rpn3_C"/>
    <property type="match status" value="1"/>
</dbReference>
<dbReference type="PANTHER" id="PTHR10758:SF19">
    <property type="entry name" value="26S PROTEASOME NON-ATPASE REGULATORY SUBUNIT 3-RELATED"/>
    <property type="match status" value="1"/>
</dbReference>
<evidence type="ECO:0000256" key="1">
    <source>
        <dbReference type="ARBA" id="ARBA00022942"/>
    </source>
</evidence>
<feature type="domain" description="26S proteasome non-ATPase regulatory subunit 3 C-terminal" evidence="3">
    <location>
        <begin position="1084"/>
        <end position="1111"/>
    </location>
</feature>
<evidence type="ECO:0008006" key="8">
    <source>
        <dbReference type="Google" id="ProtNLM"/>
    </source>
</evidence>
<evidence type="ECO:0000313" key="7">
    <source>
        <dbReference type="Proteomes" id="UP000655225"/>
    </source>
</evidence>
<dbReference type="GO" id="GO:0006511">
    <property type="term" value="P:ubiquitin-dependent protein catabolic process"/>
    <property type="evidence" value="ECO:0007669"/>
    <property type="project" value="TreeGrafter"/>
</dbReference>
<organism evidence="6 7">
    <name type="scientific">Tetracentron sinense</name>
    <name type="common">Spur-leaf</name>
    <dbReference type="NCBI Taxonomy" id="13715"/>
    <lineage>
        <taxon>Eukaryota</taxon>
        <taxon>Viridiplantae</taxon>
        <taxon>Streptophyta</taxon>
        <taxon>Embryophyta</taxon>
        <taxon>Tracheophyta</taxon>
        <taxon>Spermatophyta</taxon>
        <taxon>Magnoliopsida</taxon>
        <taxon>Trochodendrales</taxon>
        <taxon>Trochodendraceae</taxon>
        <taxon>Tetracentron</taxon>
    </lineage>
</organism>
<dbReference type="Pfam" id="PF25573">
    <property type="entry name" value="TPR_PSMD3_N"/>
    <property type="match status" value="1"/>
</dbReference>
<dbReference type="PANTHER" id="PTHR10758">
    <property type="entry name" value="26S PROTEASOME NON-ATPASE REGULATORY SUBUNIT 3/COP9 SIGNALOSOME COMPLEX SUBUNIT 3"/>
    <property type="match status" value="1"/>
</dbReference>
<evidence type="ECO:0000313" key="6">
    <source>
        <dbReference type="EMBL" id="KAF8410385.1"/>
    </source>
</evidence>
<protein>
    <recommendedName>
        <fullName evidence="8">DUF4283 domain-containing protein</fullName>
    </recommendedName>
</protein>
<dbReference type="InterPro" id="IPR050756">
    <property type="entry name" value="CSN3"/>
</dbReference>
<reference evidence="6 7" key="1">
    <citation type="submission" date="2020-04" db="EMBL/GenBank/DDBJ databases">
        <title>Plant Genome Project.</title>
        <authorList>
            <person name="Zhang R.-G."/>
        </authorList>
    </citation>
    <scope>NUCLEOTIDE SEQUENCE [LARGE SCALE GENOMIC DNA]</scope>
    <source>
        <strain evidence="6">YNK0</strain>
        <tissue evidence="6">Leaf</tissue>
    </source>
</reference>
<feature type="domain" description="DUF4283" evidence="4">
    <location>
        <begin position="96"/>
        <end position="160"/>
    </location>
</feature>
<name>A0A834ZRD5_TETSI</name>
<dbReference type="Proteomes" id="UP000655225">
    <property type="component" value="Unassembled WGS sequence"/>
</dbReference>
<dbReference type="InterPro" id="IPR057985">
    <property type="entry name" value="TPR_PSMD3_N"/>
</dbReference>
<evidence type="ECO:0000256" key="2">
    <source>
        <dbReference type="SAM" id="MobiDB-lite"/>
    </source>
</evidence>
<keyword evidence="1" id="KW-0647">Proteasome</keyword>
<dbReference type="GO" id="GO:0008541">
    <property type="term" value="C:proteasome regulatory particle, lid subcomplex"/>
    <property type="evidence" value="ECO:0007669"/>
    <property type="project" value="TreeGrafter"/>
</dbReference>
<dbReference type="GO" id="GO:0030234">
    <property type="term" value="F:enzyme regulator activity"/>
    <property type="evidence" value="ECO:0007669"/>
    <property type="project" value="InterPro"/>
</dbReference>
<dbReference type="EMBL" id="JABCRI010000002">
    <property type="protein sequence ID" value="KAF8410385.1"/>
    <property type="molecule type" value="Genomic_DNA"/>
</dbReference>
<dbReference type="InterPro" id="IPR013586">
    <property type="entry name" value="PSMD3_C"/>
</dbReference>
<feature type="region of interest" description="Disordered" evidence="2">
    <location>
        <begin position="267"/>
        <end position="292"/>
    </location>
</feature>
<comment type="caution">
    <text evidence="6">The sequence shown here is derived from an EMBL/GenBank/DDBJ whole genome shotgun (WGS) entry which is preliminary data.</text>
</comment>
<feature type="domain" description="26S proteasome non-ATPase regulatory subunit 3 N-terminal TPR repeats" evidence="5">
    <location>
        <begin position="961"/>
        <end position="1023"/>
    </location>
</feature>
<sequence>MGLQFYHSKGIYMVKTKVDGSNDHDHRKLSEMSLCKMTLDVEMKALPVPSNSVSSTVPSTLQRFGYLRFSDLKEIESPIESGAYGREVHDPPLNWNAATSTIVKGWRLRYNVQVVDLPDDILFKFEDEQDMQSVLQNEPWAFSGHHLQLQKWSPHCTPAEIQFTHTPWWIQLHCLPPALLFHRTGHQLREELRTILEVDTQGGEILRGKFLRLRILLDTWKPLRCGILGHEDQNCSTHLEGIDQALLNSFGPWLRADNALSRCSLASGSGRGVRSRTLSGPPVGSSLGLGPPPRLNSASLGVQLAIPTKPRGAVVEVGDEPEPCPENRVVTVGMPLESSNTPFLHSSHKLSLLSPSLGPTSLRPSLMPSTHSFSSSPQGELYYSLPPSFAFNSLNAEQASLLDSLAPSSLVETPLLPILEGALTEESFPTLTRKRILPPSNCSSQSLDFSKRSKNCPLETLSPVSPSLFLEGTRGLCLDGGSFSLGWAPGASSSSSAGHRRFTSSSSQDHNSVVVLERSSKTKAVRHFREGVSHHLQSRSFKVSESAIQAHSSVSVDHSVNIETQGEGGLGFRKMEAMNIALLAKQFWHLLQNQSLVTPSLWYRVAKAKYFRHKVLQQVVSKPSDSWGWKSILSAHALIKDELAWDIGNGEQVNIWGDSWIPGINPDVLQTFQGQQSDLVTVSHLLATPTSWNIALIRSLFPSQVAHQIASIPLPLHAAYDRPFWKWTPKGSFSVRSAYRCLMSGQVEGPVSSPSSQPNPLMGFMHLQDDGVRLLSQQVSSSPPPSQLPLLDSRVFRGGVVFQVDGAVNHALHCVAAGCIGMDSNLRTVGGASFCGAGSSPLVAEILAIRLGVLLAIRSSFASDLDGNLKSINKLNVNELRLDLVGTRNGGTPPRAHAAELYFAGVTRHETILMNELYRASSFHDLGLHDGPEDEHQMDVDTATFAIQAPEHSFPGLRFTAKTCSSASIVRLKNLNRRTIDVLASRLYFYYSYSYELKGPSNLLALHWIATLRHDELGQAVRIGDLKLFRTVAEKFAGTFTSDRTHNLIVRLQHNVIRTDNKSIVDKAIRDGAIEATMDHANGIAFCLNLHNEAVPALRFPPNSHKEKESVERGISRSKSLQSILLRMMSSD</sequence>
<keyword evidence="7" id="KW-1185">Reference proteome</keyword>
<accession>A0A834ZRD5</accession>
<dbReference type="Pfam" id="PF14111">
    <property type="entry name" value="DUF4283"/>
    <property type="match status" value="1"/>
</dbReference>
<dbReference type="OrthoDB" id="1700733at2759"/>
<evidence type="ECO:0000259" key="5">
    <source>
        <dbReference type="Pfam" id="PF25573"/>
    </source>
</evidence>
<dbReference type="GO" id="GO:0042176">
    <property type="term" value="P:regulation of protein catabolic process"/>
    <property type="evidence" value="ECO:0007669"/>
    <property type="project" value="InterPro"/>
</dbReference>
<dbReference type="InterPro" id="IPR025558">
    <property type="entry name" value="DUF4283"/>
</dbReference>
<feature type="compositionally biased region" description="Low complexity" evidence="2">
    <location>
        <begin position="278"/>
        <end position="289"/>
    </location>
</feature>
<proteinExistence type="predicted"/>
<gene>
    <name evidence="6" type="ORF">HHK36_002913</name>
</gene>
<evidence type="ECO:0000259" key="4">
    <source>
        <dbReference type="Pfam" id="PF14111"/>
    </source>
</evidence>